<comment type="caution">
    <text evidence="1">The sequence shown here is derived from an EMBL/GenBank/DDBJ whole genome shotgun (WGS) entry which is preliminary data.</text>
</comment>
<gene>
    <name evidence="1" type="ORF">E1301_Tti011681</name>
</gene>
<name>A0A5A9PDK3_9TELE</name>
<evidence type="ECO:0000313" key="2">
    <source>
        <dbReference type="Proteomes" id="UP000324632"/>
    </source>
</evidence>
<protein>
    <submittedName>
        <fullName evidence="1">Uncharacterized protein</fullName>
    </submittedName>
</protein>
<dbReference type="AlphaFoldDB" id="A0A5A9PDK3"/>
<sequence length="114" mass="12591">MGPTETPDIESGSGMILTAPLNPLDYTVSQKTIVRKLLRMTVVCLNNASHFIVLKGGPILSRAALLPVFRIKCVPNDVILFMGAQERTHVSDYLADNATCFCWHHVGSTWVIHE</sequence>
<reference evidence="1 2" key="1">
    <citation type="journal article" date="2019" name="Mol. Ecol. Resour.">
        <title>Chromosome-level genome assembly of Triplophysa tibetana, a fish adapted to the harsh high-altitude environment of the Tibetan Plateau.</title>
        <authorList>
            <person name="Yang X."/>
            <person name="Liu H."/>
            <person name="Ma Z."/>
            <person name="Zou Y."/>
            <person name="Zou M."/>
            <person name="Mao Y."/>
            <person name="Li X."/>
            <person name="Wang H."/>
            <person name="Chen T."/>
            <person name="Wang W."/>
            <person name="Yang R."/>
        </authorList>
    </citation>
    <scope>NUCLEOTIDE SEQUENCE [LARGE SCALE GENOMIC DNA]</scope>
    <source>
        <strain evidence="1">TTIB1903HZAU</strain>
        <tissue evidence="1">Muscle</tissue>
    </source>
</reference>
<dbReference type="Proteomes" id="UP000324632">
    <property type="component" value="Chromosome 6"/>
</dbReference>
<proteinExistence type="predicted"/>
<accession>A0A5A9PDK3</accession>
<organism evidence="1 2">
    <name type="scientific">Triplophysa tibetana</name>
    <dbReference type="NCBI Taxonomy" id="1572043"/>
    <lineage>
        <taxon>Eukaryota</taxon>
        <taxon>Metazoa</taxon>
        <taxon>Chordata</taxon>
        <taxon>Craniata</taxon>
        <taxon>Vertebrata</taxon>
        <taxon>Euteleostomi</taxon>
        <taxon>Actinopterygii</taxon>
        <taxon>Neopterygii</taxon>
        <taxon>Teleostei</taxon>
        <taxon>Ostariophysi</taxon>
        <taxon>Cypriniformes</taxon>
        <taxon>Nemacheilidae</taxon>
        <taxon>Triplophysa</taxon>
    </lineage>
</organism>
<dbReference type="EMBL" id="SOYY01000006">
    <property type="protein sequence ID" value="KAA0719892.1"/>
    <property type="molecule type" value="Genomic_DNA"/>
</dbReference>
<evidence type="ECO:0000313" key="1">
    <source>
        <dbReference type="EMBL" id="KAA0719892.1"/>
    </source>
</evidence>
<keyword evidence="2" id="KW-1185">Reference proteome</keyword>